<dbReference type="PANTHER" id="PTHR11046:SF27">
    <property type="entry name" value="PROTEIN CBG26503"/>
    <property type="match status" value="1"/>
</dbReference>
<keyword evidence="1" id="KW-0378">Hydrolase</keyword>
<evidence type="ECO:0000313" key="2">
    <source>
        <dbReference type="EMBL" id="CAD6194912.1"/>
    </source>
</evidence>
<protein>
    <submittedName>
        <fullName evidence="2">Uncharacterized protein</fullName>
    </submittedName>
</protein>
<name>A0A8S1HIU3_9PELO</name>
<sequence>MIRGCFSNKCRGAILELINLGTADAKIGKVMEIVGNMVDLKFNNLPSASTCRLLALSSINLAKRHVRTVCDEVKKNDEPLCLHSDETTKNKSKVQMFGVSRPDGGSLILGIEQVVEKSAITAFKALANQFKTPGAPKDCFDQFIAQVTCTMSDKAATQLKFNELVEHYRATVIPAVVSGWSDRSFEEQQRLMTFSNFFCQLHVIANFARVALDGLSEHEVLASGKSKVDEPAVLRLVKEVARLFGDRSAGLHGIAPIWEAWMAEKGLFRFSFPSFLGHRFNILFVLAARIFYHRQHLQKFISEFVSEKTEMVVISELLEDELATSHLQVLGLLDQLVTGPLWRLAENSSHIFDTCDYASRLKCWLEACSGSPVTFFDGDSPVASLELEAPGGETSARLLESLVSQSPSETALEATSIMLVASQKFFSKNFADFLPGGRLFHQKDKLREDTRCAPATNNLIESAFGYFSYLKHKAPNMSMTRCEAVTLINRNHTMEWFRSLSPEEQNECLDGIRKETGETLKSAGQKRNDLAKRCLEYHREKCQNASKKMAKESLSKRQRTETLFKHGFWQQKSEMESSLSSYKCEKEKWEALSAQLRFRQRVLLQKHADKKFYVLTAGGKKISLAEMKLKLLSLFENDQKGDNLVVLAYEHAGKFIEHTFFDEEGKKNSWKGRVVEVQVRNGGEKAVLVLYENEKSTTALTLAEFEQAIEDGLVVFLVKLVPCQINE</sequence>
<dbReference type="OrthoDB" id="5873601at2759"/>
<keyword evidence="1" id="KW-0540">Nuclease</keyword>
<organism evidence="2 3">
    <name type="scientific">Caenorhabditis auriculariae</name>
    <dbReference type="NCBI Taxonomy" id="2777116"/>
    <lineage>
        <taxon>Eukaryota</taxon>
        <taxon>Metazoa</taxon>
        <taxon>Ecdysozoa</taxon>
        <taxon>Nematoda</taxon>
        <taxon>Chromadorea</taxon>
        <taxon>Rhabditida</taxon>
        <taxon>Rhabditina</taxon>
        <taxon>Rhabditomorpha</taxon>
        <taxon>Rhabditoidea</taxon>
        <taxon>Rhabditidae</taxon>
        <taxon>Peloderinae</taxon>
        <taxon>Caenorhabditis</taxon>
    </lineage>
</organism>
<gene>
    <name evidence="2" type="ORF">CAUJ_LOCUS10831</name>
</gene>
<dbReference type="Gene3D" id="2.80.10.70">
    <property type="entry name" value="Spindlin/Ssty"/>
    <property type="match status" value="1"/>
</dbReference>
<proteinExistence type="predicted"/>
<dbReference type="PANTHER" id="PTHR11046">
    <property type="entry name" value="OLIGORIBONUCLEASE, MITOCHONDRIAL"/>
    <property type="match status" value="1"/>
</dbReference>
<reference evidence="2" key="1">
    <citation type="submission" date="2020-10" db="EMBL/GenBank/DDBJ databases">
        <authorList>
            <person name="Kikuchi T."/>
        </authorList>
    </citation>
    <scope>NUCLEOTIDE SEQUENCE</scope>
    <source>
        <strain evidence="2">NKZ352</strain>
    </source>
</reference>
<dbReference type="InterPro" id="IPR042567">
    <property type="entry name" value="SPIN/Ssty_sf"/>
</dbReference>
<accession>A0A8S1HIU3</accession>
<keyword evidence="3" id="KW-1185">Reference proteome</keyword>
<dbReference type="Proteomes" id="UP000835052">
    <property type="component" value="Unassembled WGS sequence"/>
</dbReference>
<dbReference type="GO" id="GO:0000175">
    <property type="term" value="F:3'-5'-RNA exonuclease activity"/>
    <property type="evidence" value="ECO:0007669"/>
    <property type="project" value="InterPro"/>
</dbReference>
<evidence type="ECO:0000256" key="1">
    <source>
        <dbReference type="ARBA" id="ARBA00022722"/>
    </source>
</evidence>
<evidence type="ECO:0000313" key="3">
    <source>
        <dbReference type="Proteomes" id="UP000835052"/>
    </source>
</evidence>
<dbReference type="EMBL" id="CAJGYM010000049">
    <property type="protein sequence ID" value="CAD6194912.1"/>
    <property type="molecule type" value="Genomic_DNA"/>
</dbReference>
<dbReference type="AlphaFoldDB" id="A0A8S1HIU3"/>
<dbReference type="InterPro" id="IPR022894">
    <property type="entry name" value="Oligoribonuclease"/>
</dbReference>
<comment type="caution">
    <text evidence="2">The sequence shown here is derived from an EMBL/GenBank/DDBJ whole genome shotgun (WGS) entry which is preliminary data.</text>
</comment>